<evidence type="ECO:0000313" key="1">
    <source>
        <dbReference type="EMBL" id="KZT65893.1"/>
    </source>
</evidence>
<reference evidence="1 2" key="1">
    <citation type="journal article" date="2016" name="Mol. Biol. Evol.">
        <title>Comparative Genomics of Early-Diverging Mushroom-Forming Fungi Provides Insights into the Origins of Lignocellulose Decay Capabilities.</title>
        <authorList>
            <person name="Nagy L.G."/>
            <person name="Riley R."/>
            <person name="Tritt A."/>
            <person name="Adam C."/>
            <person name="Daum C."/>
            <person name="Floudas D."/>
            <person name="Sun H."/>
            <person name="Yadav J.S."/>
            <person name="Pangilinan J."/>
            <person name="Larsson K.H."/>
            <person name="Matsuura K."/>
            <person name="Barry K."/>
            <person name="Labutti K."/>
            <person name="Kuo R."/>
            <person name="Ohm R.A."/>
            <person name="Bhattacharya S.S."/>
            <person name="Shirouzu T."/>
            <person name="Yoshinaga Y."/>
            <person name="Martin F.M."/>
            <person name="Grigoriev I.V."/>
            <person name="Hibbett D.S."/>
        </authorList>
    </citation>
    <scope>NUCLEOTIDE SEQUENCE [LARGE SCALE GENOMIC DNA]</scope>
    <source>
        <strain evidence="1 2">L-15889</strain>
    </source>
</reference>
<dbReference type="OrthoDB" id="2795129at2759"/>
<gene>
    <name evidence="1" type="ORF">DAEQUDRAFT_676010</name>
</gene>
<accession>A0A165MMS1</accession>
<sequence length="194" mass="22540">MRSDVILPMTDECMQQIVSREKPTYEFCHYRLNASVRRVWFYLKVPLSHISYVCNVDLVHTHLPGDPPLPEDGRGNKEFNERHPNWASNGYAYRICSVRRLQSPVSLEMLKKVYGIGIAPRGMIYTPVKLPHEMPLDGQELLWCNMEDHSMVNPLEETGVDSEVKSMCKVCGTLLFMEFRSQSFTILIELRYRV</sequence>
<proteinExistence type="predicted"/>
<name>A0A165MMS1_9APHY</name>
<dbReference type="Proteomes" id="UP000076727">
    <property type="component" value="Unassembled WGS sequence"/>
</dbReference>
<keyword evidence="2" id="KW-1185">Reference proteome</keyword>
<evidence type="ECO:0000313" key="2">
    <source>
        <dbReference type="Proteomes" id="UP000076727"/>
    </source>
</evidence>
<organism evidence="1 2">
    <name type="scientific">Daedalea quercina L-15889</name>
    <dbReference type="NCBI Taxonomy" id="1314783"/>
    <lineage>
        <taxon>Eukaryota</taxon>
        <taxon>Fungi</taxon>
        <taxon>Dikarya</taxon>
        <taxon>Basidiomycota</taxon>
        <taxon>Agaricomycotina</taxon>
        <taxon>Agaricomycetes</taxon>
        <taxon>Polyporales</taxon>
        <taxon>Fomitopsis</taxon>
    </lineage>
</organism>
<dbReference type="EMBL" id="KV429098">
    <property type="protein sequence ID" value="KZT65893.1"/>
    <property type="molecule type" value="Genomic_DNA"/>
</dbReference>
<protein>
    <submittedName>
        <fullName evidence="1">Uncharacterized protein</fullName>
    </submittedName>
</protein>
<dbReference type="AlphaFoldDB" id="A0A165MMS1"/>